<dbReference type="Proteomes" id="UP000422997">
    <property type="component" value="Chromosome"/>
</dbReference>
<evidence type="ECO:0000313" key="3">
    <source>
        <dbReference type="Proteomes" id="UP000422997"/>
    </source>
</evidence>
<keyword evidence="1" id="KW-0472">Membrane</keyword>
<keyword evidence="1" id="KW-0812">Transmembrane</keyword>
<reference evidence="2 3" key="1">
    <citation type="submission" date="2016-11" db="EMBL/GenBank/DDBJ databases">
        <title>The potential of Streptococcus salivarius to inhibit the production of volatile sulphur compounds in the oral cavity.</title>
        <authorList>
            <person name="Sun L."/>
            <person name="Li Z."/>
            <person name="Jin D."/>
            <person name="Zhao H."/>
        </authorList>
    </citation>
    <scope>NUCLEOTIDE SEQUENCE [LARGE SCALE GENOMIC DNA]</scope>
    <source>
        <strain evidence="2 3">ICDC2</strain>
    </source>
</reference>
<proteinExistence type="predicted"/>
<feature type="transmembrane region" description="Helical" evidence="1">
    <location>
        <begin position="45"/>
        <end position="64"/>
    </location>
</feature>
<accession>A0AB37D7P8</accession>
<evidence type="ECO:0000256" key="1">
    <source>
        <dbReference type="SAM" id="Phobius"/>
    </source>
</evidence>
<organism evidence="2 3">
    <name type="scientific">Streptococcus salivarius</name>
    <dbReference type="NCBI Taxonomy" id="1304"/>
    <lineage>
        <taxon>Bacteria</taxon>
        <taxon>Bacillati</taxon>
        <taxon>Bacillota</taxon>
        <taxon>Bacilli</taxon>
        <taxon>Lactobacillales</taxon>
        <taxon>Streptococcaceae</taxon>
        <taxon>Streptococcus</taxon>
    </lineage>
</organism>
<dbReference type="AlphaFoldDB" id="A0AB37D7P8"/>
<protein>
    <submittedName>
        <fullName evidence="2">Uncharacterized protein</fullName>
    </submittedName>
</protein>
<evidence type="ECO:0000313" key="2">
    <source>
        <dbReference type="EMBL" id="QGU79677.1"/>
    </source>
</evidence>
<dbReference type="EMBL" id="CP018187">
    <property type="protein sequence ID" value="QGU79677.1"/>
    <property type="molecule type" value="Genomic_DNA"/>
</dbReference>
<name>A0AB37D7P8_STRSL</name>
<dbReference type="RefSeq" id="WP_156246286.1">
    <property type="nucleotide sequence ID" value="NZ_CP018187.1"/>
</dbReference>
<keyword evidence="1" id="KW-1133">Transmembrane helix</keyword>
<sequence>MSIEIQKKIQDIIEIILKWLFPLTAIFSFFQFFQPFKPDLSFYKFEGIVLVITVILAIIWNKVLEYRILEKYLYRYISRDSKLILNIYYDDIFDIKFNEFIRVIPMDQDLDCDRRNIREKSVQYQFRQKEFITYERLEKLRKRNERIIAIDNFFLLRVSEYVNGDNIELDTYNDYFSMIYELCKFIDTNSHGKSVVCSVIGGNIQFKEGNLNSMQRLQLLKLVIESYSFQHEVKIHIVVKKDQERKDKYDLTTL</sequence>
<gene>
    <name evidence="2" type="ORF">BSR19_00255</name>
</gene>
<feature type="transmembrane region" description="Helical" evidence="1">
    <location>
        <begin position="12"/>
        <end position="33"/>
    </location>
</feature>